<evidence type="ECO:0000259" key="10">
    <source>
        <dbReference type="Pfam" id="PF02863"/>
    </source>
</evidence>
<evidence type="ECO:0000256" key="5">
    <source>
        <dbReference type="ARBA" id="ARBA00023125"/>
    </source>
</evidence>
<evidence type="ECO:0000259" key="9">
    <source>
        <dbReference type="Pfam" id="PF01316"/>
    </source>
</evidence>
<dbReference type="InterPro" id="IPR036390">
    <property type="entry name" value="WH_DNA-bd_sf"/>
</dbReference>
<dbReference type="PANTHER" id="PTHR34471:SF1">
    <property type="entry name" value="ARGININE REPRESSOR"/>
    <property type="match status" value="1"/>
</dbReference>
<sequence>MKLSKRNRQNLIKKLIETQDISTQTELLGALKKEGVSFNQPTISRDLRELSVIKAARGLGKIVYQLPVDTDTITMNEFRHKFINLVNDIQHTGNLILVKALPGEAQGIAKAIDSARLKQIIGTIAGDDTILVVVDKVTNVKKVFSLFERLKQGLNF</sequence>
<keyword evidence="4 7" id="KW-0805">Transcription regulation</keyword>
<dbReference type="InterPro" id="IPR020899">
    <property type="entry name" value="Arg_repress_C"/>
</dbReference>
<comment type="function">
    <text evidence="7">Regulates arginine biosynthesis genes.</text>
</comment>
<proteinExistence type="inferred from homology"/>
<dbReference type="SUPFAM" id="SSF46785">
    <property type="entry name" value="Winged helix' DNA-binding domain"/>
    <property type="match status" value="1"/>
</dbReference>
<dbReference type="GO" id="GO:1900079">
    <property type="term" value="P:regulation of arginine biosynthetic process"/>
    <property type="evidence" value="ECO:0007669"/>
    <property type="project" value="UniProtKB-UniRule"/>
</dbReference>
<dbReference type="PANTHER" id="PTHR34471">
    <property type="entry name" value="ARGININE REPRESSOR"/>
    <property type="match status" value="1"/>
</dbReference>
<evidence type="ECO:0000256" key="4">
    <source>
        <dbReference type="ARBA" id="ARBA00023015"/>
    </source>
</evidence>
<comment type="similarity">
    <text evidence="2 7">Belongs to the ArgR family.</text>
</comment>
<dbReference type="GO" id="GO:0003677">
    <property type="term" value="F:DNA binding"/>
    <property type="evidence" value="ECO:0007669"/>
    <property type="project" value="UniProtKB-KW"/>
</dbReference>
<evidence type="ECO:0000256" key="8">
    <source>
        <dbReference type="NCBIfam" id="TIGR01529"/>
    </source>
</evidence>
<dbReference type="Gene3D" id="1.10.10.10">
    <property type="entry name" value="Winged helix-like DNA-binding domain superfamily/Winged helix DNA-binding domain"/>
    <property type="match status" value="1"/>
</dbReference>
<accession>A0A1F4UFQ3</accession>
<gene>
    <name evidence="7" type="primary">argR</name>
    <name evidence="11" type="ORF">A2Y85_04190</name>
</gene>
<dbReference type="UniPathway" id="UPA00068"/>
<evidence type="ECO:0000256" key="1">
    <source>
        <dbReference type="ARBA" id="ARBA00004496"/>
    </source>
</evidence>
<dbReference type="SUPFAM" id="SSF55252">
    <property type="entry name" value="C-terminal domain of arginine repressor"/>
    <property type="match status" value="1"/>
</dbReference>
<evidence type="ECO:0000256" key="6">
    <source>
        <dbReference type="ARBA" id="ARBA00023163"/>
    </source>
</evidence>
<dbReference type="InterPro" id="IPR036388">
    <property type="entry name" value="WH-like_DNA-bd_sf"/>
</dbReference>
<evidence type="ECO:0000313" key="11">
    <source>
        <dbReference type="EMBL" id="OGC43630.1"/>
    </source>
</evidence>
<dbReference type="HAMAP" id="MF_00173">
    <property type="entry name" value="Arg_repressor"/>
    <property type="match status" value="1"/>
</dbReference>
<evidence type="ECO:0000256" key="3">
    <source>
        <dbReference type="ARBA" id="ARBA00022490"/>
    </source>
</evidence>
<comment type="subcellular location">
    <subcellularLocation>
        <location evidence="1 7">Cytoplasm</location>
    </subcellularLocation>
</comment>
<keyword evidence="7" id="KW-0678">Repressor</keyword>
<dbReference type="Gene3D" id="3.30.1360.40">
    <property type="match status" value="1"/>
</dbReference>
<evidence type="ECO:0000256" key="2">
    <source>
        <dbReference type="ARBA" id="ARBA00008316"/>
    </source>
</evidence>
<dbReference type="Pfam" id="PF02863">
    <property type="entry name" value="Arg_repressor_C"/>
    <property type="match status" value="1"/>
</dbReference>
<organism evidence="11 12">
    <name type="scientific">candidate division WOR-3 bacterium RBG_13_43_14</name>
    <dbReference type="NCBI Taxonomy" id="1802590"/>
    <lineage>
        <taxon>Bacteria</taxon>
        <taxon>Bacteria division WOR-3</taxon>
    </lineage>
</organism>
<dbReference type="GO" id="GO:0005737">
    <property type="term" value="C:cytoplasm"/>
    <property type="evidence" value="ECO:0007669"/>
    <property type="project" value="UniProtKB-SubCell"/>
</dbReference>
<comment type="pathway">
    <text evidence="7">Amino-acid biosynthesis; L-arginine biosynthesis [regulation].</text>
</comment>
<keyword evidence="7" id="KW-0028">Amino-acid biosynthesis</keyword>
<keyword evidence="6 7" id="KW-0804">Transcription</keyword>
<comment type="caution">
    <text evidence="11">The sequence shown here is derived from an EMBL/GenBank/DDBJ whole genome shotgun (WGS) entry which is preliminary data.</text>
</comment>
<dbReference type="GO" id="GO:0006526">
    <property type="term" value="P:L-arginine biosynthetic process"/>
    <property type="evidence" value="ECO:0007669"/>
    <property type="project" value="UniProtKB-UniPathway"/>
</dbReference>
<dbReference type="NCBIfam" id="TIGR01529">
    <property type="entry name" value="argR_whole"/>
    <property type="match status" value="1"/>
</dbReference>
<dbReference type="GO" id="GO:0051259">
    <property type="term" value="P:protein complex oligomerization"/>
    <property type="evidence" value="ECO:0007669"/>
    <property type="project" value="InterPro"/>
</dbReference>
<dbReference type="GO" id="GO:0034618">
    <property type="term" value="F:arginine binding"/>
    <property type="evidence" value="ECO:0007669"/>
    <property type="project" value="InterPro"/>
</dbReference>
<dbReference type="InterPro" id="IPR036251">
    <property type="entry name" value="Arg_repress_C_sf"/>
</dbReference>
<evidence type="ECO:0000313" key="12">
    <source>
        <dbReference type="Proteomes" id="UP000177025"/>
    </source>
</evidence>
<evidence type="ECO:0000256" key="7">
    <source>
        <dbReference type="HAMAP-Rule" id="MF_00173"/>
    </source>
</evidence>
<keyword evidence="5 7" id="KW-0238">DNA-binding</keyword>
<dbReference type="EMBL" id="MEUM01000014">
    <property type="protein sequence ID" value="OGC43630.1"/>
    <property type="molecule type" value="Genomic_DNA"/>
</dbReference>
<feature type="domain" description="Arginine repressor C-terminal" evidence="10">
    <location>
        <begin position="84"/>
        <end position="148"/>
    </location>
</feature>
<feature type="domain" description="Arginine repressor DNA-binding" evidence="9">
    <location>
        <begin position="4"/>
        <end position="70"/>
    </location>
</feature>
<dbReference type="Proteomes" id="UP000177025">
    <property type="component" value="Unassembled WGS sequence"/>
</dbReference>
<dbReference type="GO" id="GO:0003700">
    <property type="term" value="F:DNA-binding transcription factor activity"/>
    <property type="evidence" value="ECO:0007669"/>
    <property type="project" value="UniProtKB-UniRule"/>
</dbReference>
<keyword evidence="3 7" id="KW-0963">Cytoplasm</keyword>
<dbReference type="PRINTS" id="PR01467">
    <property type="entry name" value="ARGREPRESSOR"/>
</dbReference>
<protein>
    <recommendedName>
        <fullName evidence="7 8">Arginine repressor</fullName>
    </recommendedName>
</protein>
<dbReference type="Pfam" id="PF01316">
    <property type="entry name" value="Arg_repressor"/>
    <property type="match status" value="1"/>
</dbReference>
<dbReference type="InterPro" id="IPR020900">
    <property type="entry name" value="Arg_repress_DNA-bd"/>
</dbReference>
<dbReference type="InterPro" id="IPR001669">
    <property type="entry name" value="Arg_repress"/>
</dbReference>
<reference evidence="11 12" key="1">
    <citation type="journal article" date="2016" name="Nat. Commun.">
        <title>Thousands of microbial genomes shed light on interconnected biogeochemical processes in an aquifer system.</title>
        <authorList>
            <person name="Anantharaman K."/>
            <person name="Brown C.T."/>
            <person name="Hug L.A."/>
            <person name="Sharon I."/>
            <person name="Castelle C.J."/>
            <person name="Probst A.J."/>
            <person name="Thomas B.C."/>
            <person name="Singh A."/>
            <person name="Wilkins M.J."/>
            <person name="Karaoz U."/>
            <person name="Brodie E.L."/>
            <person name="Williams K.H."/>
            <person name="Hubbard S.S."/>
            <person name="Banfield J.F."/>
        </authorList>
    </citation>
    <scope>NUCLEOTIDE SEQUENCE [LARGE SCALE GENOMIC DNA]</scope>
</reference>
<name>A0A1F4UFQ3_UNCW3</name>
<keyword evidence="7" id="KW-0055">Arginine biosynthesis</keyword>
<dbReference type="AlphaFoldDB" id="A0A1F4UFQ3"/>